<evidence type="ECO:0000256" key="3">
    <source>
        <dbReference type="SAM" id="Phobius"/>
    </source>
</evidence>
<reference evidence="6" key="1">
    <citation type="journal article" date="2019" name="Int. J. Syst. Evol. Microbiol.">
        <title>The Global Catalogue of Microorganisms (GCM) 10K type strain sequencing project: providing services to taxonomists for standard genome sequencing and annotation.</title>
        <authorList>
            <consortium name="The Broad Institute Genomics Platform"/>
            <consortium name="The Broad Institute Genome Sequencing Center for Infectious Disease"/>
            <person name="Wu L."/>
            <person name="Ma J."/>
        </authorList>
    </citation>
    <scope>NUCLEOTIDE SEQUENCE [LARGE SCALE GENOMIC DNA]</scope>
    <source>
        <strain evidence="6">JCM 18055</strain>
    </source>
</reference>
<feature type="compositionally biased region" description="Polar residues" evidence="2">
    <location>
        <begin position="204"/>
        <end position="214"/>
    </location>
</feature>
<sequence length="478" mass="49404">MRRKPSAAEDRLDPRELVARLSAEHGSPAGRPGRPARRRHAAGATATIPAPRSADGPNDPDGPDDPDGLDGLDGLEDADTGTGADDVLHGVAREPALLTHTTSLGLEPAGAGPPPISPMTGLPVVTAAEIIAGPAVSGAGATGDGTVIERDAPEPRVARGRRRAPRSTLRRFAPVTVGVATVLVAAAVALLLRPVSEDGPDQAASLTSSDTAQGTPDPPSTGVAAIPAPGALSQAVDAAREHATTTTRPPAAPANPAAGTARARGPAAAGDGSTAAGRLGWTPTGGDEFSGGLGKWGLYDGAGHGGNGRRTPDAVSTSGGILTIRGDSNGNTGGMAYNESRQYGRYEMRAKFPAGDSQYHPVLILWPSDVEWPRGGEIDFAETDSASDGVSFFLHYGADNNQRSASRKIDITQWHNYAVEWTPNGITGYLDGQQWFSSTDPGTLPPGKMHPTIQLDYFPDGGSPRPTEMQVDWMRIYS</sequence>
<keyword evidence="3" id="KW-0812">Transmembrane</keyword>
<organism evidence="5 6">
    <name type="scientific">Pseudonocardia yuanmonensis</name>
    <dbReference type="NCBI Taxonomy" id="1095914"/>
    <lineage>
        <taxon>Bacteria</taxon>
        <taxon>Bacillati</taxon>
        <taxon>Actinomycetota</taxon>
        <taxon>Actinomycetes</taxon>
        <taxon>Pseudonocardiales</taxon>
        <taxon>Pseudonocardiaceae</taxon>
        <taxon>Pseudonocardia</taxon>
    </lineage>
</organism>
<dbReference type="Proteomes" id="UP001500325">
    <property type="component" value="Unassembled WGS sequence"/>
</dbReference>
<dbReference type="PANTHER" id="PTHR10963">
    <property type="entry name" value="GLYCOSYL HYDROLASE-RELATED"/>
    <property type="match status" value="1"/>
</dbReference>
<feature type="transmembrane region" description="Helical" evidence="3">
    <location>
        <begin position="172"/>
        <end position="192"/>
    </location>
</feature>
<evidence type="ECO:0000259" key="4">
    <source>
        <dbReference type="PROSITE" id="PS51762"/>
    </source>
</evidence>
<keyword evidence="3" id="KW-1133">Transmembrane helix</keyword>
<keyword evidence="3" id="KW-0472">Membrane</keyword>
<gene>
    <name evidence="5" type="ORF">GCM10023215_26480</name>
</gene>
<proteinExistence type="inferred from homology"/>
<name>A0ABP8WHQ2_9PSEU</name>
<dbReference type="SUPFAM" id="SSF49899">
    <property type="entry name" value="Concanavalin A-like lectins/glucanases"/>
    <property type="match status" value="1"/>
</dbReference>
<protein>
    <recommendedName>
        <fullName evidence="4">GH16 domain-containing protein</fullName>
    </recommendedName>
</protein>
<dbReference type="CDD" id="cd00413">
    <property type="entry name" value="Glyco_hydrolase_16"/>
    <property type="match status" value="1"/>
</dbReference>
<evidence type="ECO:0000256" key="1">
    <source>
        <dbReference type="ARBA" id="ARBA00006865"/>
    </source>
</evidence>
<feature type="domain" description="GH16" evidence="4">
    <location>
        <begin position="277"/>
        <end position="478"/>
    </location>
</feature>
<accession>A0ABP8WHQ2</accession>
<dbReference type="InterPro" id="IPR000757">
    <property type="entry name" value="Beta-glucanase-like"/>
</dbReference>
<evidence type="ECO:0000313" key="6">
    <source>
        <dbReference type="Proteomes" id="UP001500325"/>
    </source>
</evidence>
<dbReference type="PANTHER" id="PTHR10963:SF55">
    <property type="entry name" value="GLYCOSIDE HYDROLASE FAMILY 16 PROTEIN"/>
    <property type="match status" value="1"/>
</dbReference>
<dbReference type="InterPro" id="IPR050546">
    <property type="entry name" value="Glycosyl_Hydrlase_16"/>
</dbReference>
<dbReference type="Pfam" id="PF00722">
    <property type="entry name" value="Glyco_hydro_16"/>
    <property type="match status" value="1"/>
</dbReference>
<dbReference type="InterPro" id="IPR013320">
    <property type="entry name" value="ConA-like_dom_sf"/>
</dbReference>
<comment type="caution">
    <text evidence="5">The sequence shown here is derived from an EMBL/GenBank/DDBJ whole genome shotgun (WGS) entry which is preliminary data.</text>
</comment>
<feature type="region of interest" description="Disordered" evidence="2">
    <location>
        <begin position="1"/>
        <end position="86"/>
    </location>
</feature>
<feature type="compositionally biased region" description="Acidic residues" evidence="2">
    <location>
        <begin position="61"/>
        <end position="79"/>
    </location>
</feature>
<feature type="region of interest" description="Disordered" evidence="2">
    <location>
        <begin position="197"/>
        <end position="286"/>
    </location>
</feature>
<comment type="similarity">
    <text evidence="1">Belongs to the glycosyl hydrolase 16 family.</text>
</comment>
<dbReference type="RefSeq" id="WP_345380745.1">
    <property type="nucleotide sequence ID" value="NZ_BAABIC010000007.1"/>
</dbReference>
<evidence type="ECO:0000313" key="5">
    <source>
        <dbReference type="EMBL" id="GAA4689025.1"/>
    </source>
</evidence>
<feature type="compositionally biased region" description="Basic and acidic residues" evidence="2">
    <location>
        <begin position="1"/>
        <end position="18"/>
    </location>
</feature>
<dbReference type="Gene3D" id="2.60.120.200">
    <property type="match status" value="1"/>
</dbReference>
<dbReference type="PROSITE" id="PS51762">
    <property type="entry name" value="GH16_2"/>
    <property type="match status" value="1"/>
</dbReference>
<dbReference type="EMBL" id="BAABIC010000007">
    <property type="protein sequence ID" value="GAA4689025.1"/>
    <property type="molecule type" value="Genomic_DNA"/>
</dbReference>
<keyword evidence="6" id="KW-1185">Reference proteome</keyword>
<feature type="compositionally biased region" description="Low complexity" evidence="2">
    <location>
        <begin position="244"/>
        <end position="270"/>
    </location>
</feature>
<evidence type="ECO:0000256" key="2">
    <source>
        <dbReference type="SAM" id="MobiDB-lite"/>
    </source>
</evidence>